<reference evidence="1 2" key="1">
    <citation type="submission" date="2018-11" db="EMBL/GenBank/DDBJ databases">
        <title>Sequencing the genomes of 1000 actinobacteria strains.</title>
        <authorList>
            <person name="Klenk H.-P."/>
        </authorList>
    </citation>
    <scope>NUCLEOTIDE SEQUENCE [LARGE SCALE GENOMIC DNA]</scope>
    <source>
        <strain evidence="1 2">DSM 44231</strain>
    </source>
</reference>
<comment type="caution">
    <text evidence="1">The sequence shown here is derived from an EMBL/GenBank/DDBJ whole genome shotgun (WGS) entry which is preliminary data.</text>
</comment>
<accession>A0A3N1H2W2</accession>
<organism evidence="1 2">
    <name type="scientific">Saccharothrix texasensis</name>
    <dbReference type="NCBI Taxonomy" id="103734"/>
    <lineage>
        <taxon>Bacteria</taxon>
        <taxon>Bacillati</taxon>
        <taxon>Actinomycetota</taxon>
        <taxon>Actinomycetes</taxon>
        <taxon>Pseudonocardiales</taxon>
        <taxon>Pseudonocardiaceae</taxon>
        <taxon>Saccharothrix</taxon>
    </lineage>
</organism>
<evidence type="ECO:0008006" key="3">
    <source>
        <dbReference type="Google" id="ProtNLM"/>
    </source>
</evidence>
<evidence type="ECO:0000313" key="1">
    <source>
        <dbReference type="EMBL" id="ROP36820.1"/>
    </source>
</evidence>
<sequence length="110" mass="11860">MSTDRPRAAWAPAACALPTAQRPLREAEFDRLFTTGDVRRPDPTHLRVTLDPTPEVAARAAALAVRETGCCSFFTFAVVASAGQVRLDVTVTGEHVDVLDALQERAGERA</sequence>
<dbReference type="RefSeq" id="WP_123742734.1">
    <property type="nucleotide sequence ID" value="NZ_RJKM01000001.1"/>
</dbReference>
<proteinExistence type="predicted"/>
<keyword evidence="2" id="KW-1185">Reference proteome</keyword>
<dbReference type="Proteomes" id="UP000268727">
    <property type="component" value="Unassembled WGS sequence"/>
</dbReference>
<name>A0A3N1H2W2_9PSEU</name>
<protein>
    <recommendedName>
        <fullName evidence="3">Arsenate reductase</fullName>
    </recommendedName>
</protein>
<dbReference type="EMBL" id="RJKM01000001">
    <property type="protein sequence ID" value="ROP36820.1"/>
    <property type="molecule type" value="Genomic_DNA"/>
</dbReference>
<evidence type="ECO:0000313" key="2">
    <source>
        <dbReference type="Proteomes" id="UP000268727"/>
    </source>
</evidence>
<dbReference type="AlphaFoldDB" id="A0A3N1H2W2"/>
<gene>
    <name evidence="1" type="ORF">EDD40_2099</name>
</gene>
<dbReference type="OrthoDB" id="8421706at2"/>